<proteinExistence type="predicted"/>
<organism evidence="7 8">
    <name type="scientific">Thermogymnomonas acidicola</name>
    <dbReference type="NCBI Taxonomy" id="399579"/>
    <lineage>
        <taxon>Archaea</taxon>
        <taxon>Methanobacteriati</taxon>
        <taxon>Thermoplasmatota</taxon>
        <taxon>Thermoplasmata</taxon>
        <taxon>Thermoplasmatales</taxon>
        <taxon>Thermogymnomonas</taxon>
    </lineage>
</organism>
<keyword evidence="5" id="KW-0030">Aminoacyl-tRNA synthetase</keyword>
<comment type="caution">
    <text evidence="7">The sequence shown here is derived from an EMBL/GenBank/DDBJ whole genome shotgun (WGS) entry which is preliminary data.</text>
</comment>
<dbReference type="Gene3D" id="3.30.930.10">
    <property type="entry name" value="Bira Bifunctional Protein, Domain 2"/>
    <property type="match status" value="1"/>
</dbReference>
<dbReference type="InterPro" id="IPR045864">
    <property type="entry name" value="aa-tRNA-synth_II/BPL/LPL"/>
</dbReference>
<accession>A0AA37F911</accession>
<dbReference type="PROSITE" id="PS50862">
    <property type="entry name" value="AA_TRNA_LIGASE_II"/>
    <property type="match status" value="1"/>
</dbReference>
<evidence type="ECO:0000259" key="6">
    <source>
        <dbReference type="PROSITE" id="PS50862"/>
    </source>
</evidence>
<dbReference type="Proteomes" id="UP000632195">
    <property type="component" value="Unassembled WGS sequence"/>
</dbReference>
<dbReference type="EMBL" id="BMNY01000001">
    <property type="protein sequence ID" value="GGM68728.1"/>
    <property type="molecule type" value="Genomic_DNA"/>
</dbReference>
<reference evidence="7" key="1">
    <citation type="journal article" date="2014" name="Int. J. Syst. Evol. Microbiol.">
        <title>Complete genome sequence of Corynebacterium casei LMG S-19264T (=DSM 44701T), isolated from a smear-ripened cheese.</title>
        <authorList>
            <consortium name="US DOE Joint Genome Institute (JGI-PGF)"/>
            <person name="Walter F."/>
            <person name="Albersmeier A."/>
            <person name="Kalinowski J."/>
            <person name="Ruckert C."/>
        </authorList>
    </citation>
    <scope>NUCLEOTIDE SEQUENCE</scope>
    <source>
        <strain evidence="7">JCM 13583</strain>
    </source>
</reference>
<name>A0AA37F911_9ARCH</name>
<evidence type="ECO:0000256" key="5">
    <source>
        <dbReference type="ARBA" id="ARBA00023146"/>
    </source>
</evidence>
<evidence type="ECO:0000256" key="1">
    <source>
        <dbReference type="ARBA" id="ARBA00022598"/>
    </source>
</evidence>
<evidence type="ECO:0000313" key="8">
    <source>
        <dbReference type="Proteomes" id="UP000632195"/>
    </source>
</evidence>
<evidence type="ECO:0000313" key="7">
    <source>
        <dbReference type="EMBL" id="GGM68728.1"/>
    </source>
</evidence>
<evidence type="ECO:0000256" key="4">
    <source>
        <dbReference type="ARBA" id="ARBA00022917"/>
    </source>
</evidence>
<gene>
    <name evidence="7" type="ORF">GCM10007108_03580</name>
</gene>
<dbReference type="GO" id="GO:0005524">
    <property type="term" value="F:ATP binding"/>
    <property type="evidence" value="ECO:0007669"/>
    <property type="project" value="UniProtKB-KW"/>
</dbReference>
<keyword evidence="4" id="KW-0648">Protein biosynthesis</keyword>
<dbReference type="GO" id="GO:0006421">
    <property type="term" value="P:asparaginyl-tRNA aminoacylation"/>
    <property type="evidence" value="ECO:0007669"/>
    <property type="project" value="TreeGrafter"/>
</dbReference>
<dbReference type="SUPFAM" id="SSF55681">
    <property type="entry name" value="Class II aaRS and biotin synthetases"/>
    <property type="match status" value="1"/>
</dbReference>
<sequence length="317" mass="37288">MLRSDIMQTYDVVSYTNEHLSDERLAIALRVHTTVRQILGDFFRSRGFIEVPPVIISPLTDPLNHPVYDPYITYYDEKYALTKSMIFHKHLLVSHFDKIFTFSPNIRIETPDKAETGRHLSEFTQIDVEARGATREQMMSLVEDLMVELVSKVKEKHADDLRKLGRKLEVPRKPFRRYQYLEAEKEYGKDFEAVLSRKEKDMFWIIDIPLQAREFYDREDPSRPGILVDMDLIYPEGFQEALSGGEREYQLDRILERIKKKGQTEEQFKWYIEFARRGLPPSAGFGIGIERLVRYICGFKRIDDVHPFPKVPGKFSL</sequence>
<dbReference type="PANTHER" id="PTHR22594:SF48">
    <property type="entry name" value="ASPARAGINYL-TRNA SYNTHETASE-RELATED PROTEIN (N-TRUNCATION)"/>
    <property type="match status" value="1"/>
</dbReference>
<evidence type="ECO:0000256" key="3">
    <source>
        <dbReference type="ARBA" id="ARBA00022840"/>
    </source>
</evidence>
<keyword evidence="8" id="KW-1185">Reference proteome</keyword>
<evidence type="ECO:0000256" key="2">
    <source>
        <dbReference type="ARBA" id="ARBA00022741"/>
    </source>
</evidence>
<keyword evidence="3" id="KW-0067">ATP-binding</keyword>
<dbReference type="AlphaFoldDB" id="A0AA37F911"/>
<dbReference type="GO" id="GO:0004816">
    <property type="term" value="F:asparagine-tRNA ligase activity"/>
    <property type="evidence" value="ECO:0007669"/>
    <property type="project" value="TreeGrafter"/>
</dbReference>
<feature type="domain" description="Aminoacyl-transfer RNA synthetases class-II family profile" evidence="6">
    <location>
        <begin position="29"/>
        <end position="309"/>
    </location>
</feature>
<keyword evidence="1 7" id="KW-0436">Ligase</keyword>
<dbReference type="InterPro" id="IPR006195">
    <property type="entry name" value="aa-tRNA-synth_II"/>
</dbReference>
<dbReference type="NCBIfam" id="NF005054">
    <property type="entry name" value="PRK06462.1-4"/>
    <property type="match status" value="1"/>
</dbReference>
<dbReference type="InterPro" id="IPR004364">
    <property type="entry name" value="Aa-tRNA-synt_II"/>
</dbReference>
<dbReference type="PANTHER" id="PTHR22594">
    <property type="entry name" value="ASPARTYL/LYSYL-TRNA SYNTHETASE"/>
    <property type="match status" value="1"/>
</dbReference>
<dbReference type="Pfam" id="PF00152">
    <property type="entry name" value="tRNA-synt_2"/>
    <property type="match status" value="1"/>
</dbReference>
<keyword evidence="2" id="KW-0547">Nucleotide-binding</keyword>
<protein>
    <submittedName>
        <fullName evidence="7">Asparagine ligase A</fullName>
    </submittedName>
</protein>
<reference evidence="7" key="2">
    <citation type="submission" date="2022-09" db="EMBL/GenBank/DDBJ databases">
        <authorList>
            <person name="Sun Q."/>
            <person name="Ohkuma M."/>
        </authorList>
    </citation>
    <scope>NUCLEOTIDE SEQUENCE</scope>
    <source>
        <strain evidence="7">JCM 13583</strain>
    </source>
</reference>